<accession>A0A1I8BRY0</accession>
<dbReference type="AlphaFoldDB" id="A0A1I8BRY0"/>
<reference evidence="3" key="1">
    <citation type="submission" date="2016-11" db="UniProtKB">
        <authorList>
            <consortium name="WormBaseParasite"/>
        </authorList>
    </citation>
    <scope>IDENTIFICATION</scope>
</reference>
<evidence type="ECO:0000313" key="2">
    <source>
        <dbReference type="Proteomes" id="UP000095281"/>
    </source>
</evidence>
<dbReference type="Proteomes" id="UP000095281">
    <property type="component" value="Unplaced"/>
</dbReference>
<sequence>MLGPSSANTNANLQMVGANGVPQFENIRGSVDATGDNTNVSSLSQLSNTNGLQSLFNNQKSDVQSKGAGQASSSNSAMLKRKKRNEEEILKINLERKARSAEENNSLRQLLEKNGNEQIVAYI</sequence>
<organism evidence="2 3">
    <name type="scientific">Meloidogyne hapla</name>
    <name type="common">Root-knot nematode worm</name>
    <dbReference type="NCBI Taxonomy" id="6305"/>
    <lineage>
        <taxon>Eukaryota</taxon>
        <taxon>Metazoa</taxon>
        <taxon>Ecdysozoa</taxon>
        <taxon>Nematoda</taxon>
        <taxon>Chromadorea</taxon>
        <taxon>Rhabditida</taxon>
        <taxon>Tylenchina</taxon>
        <taxon>Tylenchomorpha</taxon>
        <taxon>Tylenchoidea</taxon>
        <taxon>Meloidogynidae</taxon>
        <taxon>Meloidogyninae</taxon>
        <taxon>Meloidogyne</taxon>
    </lineage>
</organism>
<dbReference type="WBParaSite" id="MhA1_Contig503.frz3.gene1">
    <property type="protein sequence ID" value="MhA1_Contig503.frz3.gene1"/>
    <property type="gene ID" value="MhA1_Contig503.frz3.gene1"/>
</dbReference>
<name>A0A1I8BRY0_MELHA</name>
<feature type="region of interest" description="Disordered" evidence="1">
    <location>
        <begin position="59"/>
        <end position="86"/>
    </location>
</feature>
<keyword evidence="2" id="KW-1185">Reference proteome</keyword>
<evidence type="ECO:0000313" key="3">
    <source>
        <dbReference type="WBParaSite" id="MhA1_Contig503.frz3.gene1"/>
    </source>
</evidence>
<evidence type="ECO:0000256" key="1">
    <source>
        <dbReference type="SAM" id="MobiDB-lite"/>
    </source>
</evidence>
<proteinExistence type="predicted"/>
<protein>
    <submittedName>
        <fullName evidence="3">BZIP domain-containing protein</fullName>
    </submittedName>
</protein>